<dbReference type="InterPro" id="IPR002933">
    <property type="entry name" value="Peptidase_M20"/>
</dbReference>
<evidence type="ECO:0000256" key="2">
    <source>
        <dbReference type="ARBA" id="ARBA00006247"/>
    </source>
</evidence>
<dbReference type="OrthoDB" id="9792335at2"/>
<keyword evidence="8" id="KW-1185">Reference proteome</keyword>
<dbReference type="Gene3D" id="1.10.150.900">
    <property type="match status" value="1"/>
</dbReference>
<dbReference type="InterPro" id="IPR011650">
    <property type="entry name" value="Peptidase_M20_dimer"/>
</dbReference>
<protein>
    <submittedName>
        <fullName evidence="7">M20/M25/M40 family metallo-hydrolase</fullName>
    </submittedName>
</protein>
<dbReference type="InterPro" id="IPR050072">
    <property type="entry name" value="Peptidase_M20A"/>
</dbReference>
<evidence type="ECO:0000313" key="8">
    <source>
        <dbReference type="Proteomes" id="UP000298058"/>
    </source>
</evidence>
<reference evidence="7" key="1">
    <citation type="journal article" date="2019" name="PLoS Negl. Trop. Dis.">
        <title>Revisiting the worldwide diversity of Leptospira species in the environment.</title>
        <authorList>
            <person name="Vincent A.T."/>
            <person name="Schiettekatte O."/>
            <person name="Bourhy P."/>
            <person name="Veyrier F.J."/>
            <person name="Picardeau M."/>
        </authorList>
    </citation>
    <scope>NUCLEOTIDE SEQUENCE [LARGE SCALE GENOMIC DNA]</scope>
    <source>
        <strain evidence="7">201300427</strain>
    </source>
</reference>
<evidence type="ECO:0000256" key="1">
    <source>
        <dbReference type="ARBA" id="ARBA00001947"/>
    </source>
</evidence>
<keyword evidence="4 7" id="KW-0378">Hydrolase</keyword>
<accession>A0A4R9M2I2</accession>
<dbReference type="SUPFAM" id="SSF55031">
    <property type="entry name" value="Bacterial exopeptidase dimerisation domain"/>
    <property type="match status" value="1"/>
</dbReference>
<feature type="domain" description="Peptidase M20 dimerisation" evidence="6">
    <location>
        <begin position="240"/>
        <end position="390"/>
    </location>
</feature>
<evidence type="ECO:0000256" key="4">
    <source>
        <dbReference type="ARBA" id="ARBA00022801"/>
    </source>
</evidence>
<dbReference type="EMBL" id="RQHW01000016">
    <property type="protein sequence ID" value="TGN20085.1"/>
    <property type="molecule type" value="Genomic_DNA"/>
</dbReference>
<evidence type="ECO:0000259" key="6">
    <source>
        <dbReference type="Pfam" id="PF07687"/>
    </source>
</evidence>
<dbReference type="InterPro" id="IPR001261">
    <property type="entry name" value="ArgE/DapE_CS"/>
</dbReference>
<dbReference type="Pfam" id="PF01546">
    <property type="entry name" value="Peptidase_M20"/>
    <property type="match status" value="1"/>
</dbReference>
<comment type="caution">
    <text evidence="7">The sequence shown here is derived from an EMBL/GenBank/DDBJ whole genome shotgun (WGS) entry which is preliminary data.</text>
</comment>
<dbReference type="Pfam" id="PF07687">
    <property type="entry name" value="M20_dimer"/>
    <property type="match status" value="1"/>
</dbReference>
<dbReference type="InterPro" id="IPR036264">
    <property type="entry name" value="Bact_exopeptidase_dim_dom"/>
</dbReference>
<organism evidence="7 8">
    <name type="scientific">Leptospira idonii</name>
    <dbReference type="NCBI Taxonomy" id="1193500"/>
    <lineage>
        <taxon>Bacteria</taxon>
        <taxon>Pseudomonadati</taxon>
        <taxon>Spirochaetota</taxon>
        <taxon>Spirochaetia</taxon>
        <taxon>Leptospirales</taxon>
        <taxon>Leptospiraceae</taxon>
        <taxon>Leptospira</taxon>
    </lineage>
</organism>
<comment type="cofactor">
    <cofactor evidence="1">
        <name>Zn(2+)</name>
        <dbReference type="ChEBI" id="CHEBI:29105"/>
    </cofactor>
</comment>
<evidence type="ECO:0000256" key="3">
    <source>
        <dbReference type="ARBA" id="ARBA00022723"/>
    </source>
</evidence>
<dbReference type="GO" id="GO:0046872">
    <property type="term" value="F:metal ion binding"/>
    <property type="evidence" value="ECO:0007669"/>
    <property type="project" value="UniProtKB-KW"/>
</dbReference>
<comment type="similarity">
    <text evidence="2">Belongs to the peptidase M20A family.</text>
</comment>
<dbReference type="Proteomes" id="UP000298058">
    <property type="component" value="Unassembled WGS sequence"/>
</dbReference>
<name>A0A4R9M2I2_9LEPT</name>
<dbReference type="Gene3D" id="3.40.630.10">
    <property type="entry name" value="Zn peptidases"/>
    <property type="match status" value="1"/>
</dbReference>
<keyword evidence="3" id="KW-0479">Metal-binding</keyword>
<gene>
    <name evidence="7" type="ORF">EHS15_05140</name>
</gene>
<dbReference type="PANTHER" id="PTHR43808:SF8">
    <property type="entry name" value="PEPTIDASE M20 DIMERISATION DOMAIN-CONTAINING PROTEIN"/>
    <property type="match status" value="1"/>
</dbReference>
<sequence>MKPNKSFFFRTQKSIVLHLFGVCFLLGTNSCTFSPIQKINLKPLKVNVDWEKRNKEAVKILQDILKIQSDRKNEILVAKYFQSVLAKEGIPSRIYSPPGKPDHANLVAVLETTNKTQEKGLILANHIDVVEADPKEWDVPPYSGIIKDGRIWGRGAIDMKGMAVMQLMAFLELKRSKIPLERKVMFLALADEESGSKYGAAYMISEYKNLFDGYGWMIGEGGIAVKGAITGNSTVFNIQYAEKGNIWLKLIAKGQSGHGSTPPNEYASLNLLNFYKEVLSIDTSIKITDETKGFFYQLGSVSNFPNSFFLKNASNPIFKPLLSGPIRKNRHLTAMTTNTKSITGLHTNEETTGYNVLNGEVVGKLDIRVLPGTDTKEYIEDIRKIAKKYSIEVVIFDEISPDSSPIDSVLFQTLANVSVSKVENSVAAPFLSPGKTDNSRFRRIGIDAYGLIPAVLEPTDLDSMHGKNENIKIENLKLGSTILFETILQLNGL</sequence>
<evidence type="ECO:0000313" key="7">
    <source>
        <dbReference type="EMBL" id="TGN20085.1"/>
    </source>
</evidence>
<evidence type="ECO:0000256" key="5">
    <source>
        <dbReference type="ARBA" id="ARBA00022833"/>
    </source>
</evidence>
<dbReference type="SUPFAM" id="SSF53187">
    <property type="entry name" value="Zn-dependent exopeptidases"/>
    <property type="match status" value="1"/>
</dbReference>
<dbReference type="GO" id="GO:0016787">
    <property type="term" value="F:hydrolase activity"/>
    <property type="evidence" value="ECO:0007669"/>
    <property type="project" value="UniProtKB-KW"/>
</dbReference>
<keyword evidence="5" id="KW-0862">Zinc</keyword>
<dbReference type="PROSITE" id="PS00759">
    <property type="entry name" value="ARGE_DAPE_CPG2_2"/>
    <property type="match status" value="1"/>
</dbReference>
<dbReference type="Gene3D" id="3.30.70.360">
    <property type="match status" value="1"/>
</dbReference>
<dbReference type="PANTHER" id="PTHR43808">
    <property type="entry name" value="ACETYLORNITHINE DEACETYLASE"/>
    <property type="match status" value="1"/>
</dbReference>
<dbReference type="AlphaFoldDB" id="A0A4R9M2I2"/>
<proteinExistence type="inferred from homology"/>